<dbReference type="EMBL" id="KV875093">
    <property type="protein sequence ID" value="OIW35515.1"/>
    <property type="molecule type" value="Genomic_DNA"/>
</dbReference>
<feature type="domain" description="Nephrocystin 3-like N-terminal" evidence="4">
    <location>
        <begin position="403"/>
        <end position="568"/>
    </location>
</feature>
<dbReference type="InterPro" id="IPR036322">
    <property type="entry name" value="WD40_repeat_dom_sf"/>
</dbReference>
<evidence type="ECO:0000259" key="3">
    <source>
        <dbReference type="Pfam" id="PF22939"/>
    </source>
</evidence>
<feature type="compositionally biased region" description="Basic and acidic residues" evidence="2">
    <location>
        <begin position="26"/>
        <end position="39"/>
    </location>
</feature>
<name>A0A1J7J847_9PEZI</name>
<dbReference type="InterPro" id="IPR015943">
    <property type="entry name" value="WD40/YVTN_repeat-like_dom_sf"/>
</dbReference>
<evidence type="ECO:0008006" key="7">
    <source>
        <dbReference type="Google" id="ProtNLM"/>
    </source>
</evidence>
<feature type="domain" description="GPI inositol-deacylase winged helix" evidence="3">
    <location>
        <begin position="676"/>
        <end position="749"/>
    </location>
</feature>
<feature type="compositionally biased region" description="Basic and acidic residues" evidence="2">
    <location>
        <begin position="8"/>
        <end position="17"/>
    </location>
</feature>
<dbReference type="InterPro" id="IPR056884">
    <property type="entry name" value="NPHP3-like_N"/>
</dbReference>
<dbReference type="SMART" id="SM00320">
    <property type="entry name" value="WD40"/>
    <property type="match status" value="5"/>
</dbReference>
<dbReference type="InterPro" id="IPR001680">
    <property type="entry name" value="WD40_rpt"/>
</dbReference>
<dbReference type="InParanoid" id="A0A1J7J847"/>
<dbReference type="InterPro" id="IPR029058">
    <property type="entry name" value="AB_hydrolase_fold"/>
</dbReference>
<dbReference type="SUPFAM" id="SSF53474">
    <property type="entry name" value="alpha/beta-Hydrolases"/>
    <property type="match status" value="1"/>
</dbReference>
<feature type="region of interest" description="Disordered" evidence="2">
    <location>
        <begin position="1"/>
        <end position="83"/>
    </location>
</feature>
<dbReference type="Gene3D" id="3.40.50.300">
    <property type="entry name" value="P-loop containing nucleotide triphosphate hydrolases"/>
    <property type="match status" value="1"/>
</dbReference>
<dbReference type="InterPro" id="IPR027417">
    <property type="entry name" value="P-loop_NTPase"/>
</dbReference>
<evidence type="ECO:0000313" key="6">
    <source>
        <dbReference type="Proteomes" id="UP000182658"/>
    </source>
</evidence>
<evidence type="ECO:0000313" key="5">
    <source>
        <dbReference type="EMBL" id="OIW35515.1"/>
    </source>
</evidence>
<dbReference type="Pfam" id="PF24883">
    <property type="entry name" value="NPHP3_N"/>
    <property type="match status" value="1"/>
</dbReference>
<evidence type="ECO:0000256" key="2">
    <source>
        <dbReference type="SAM" id="MobiDB-lite"/>
    </source>
</evidence>
<dbReference type="InterPro" id="IPR054471">
    <property type="entry name" value="GPIID_WHD"/>
</dbReference>
<accession>A0A1J7J847</accession>
<gene>
    <name evidence="5" type="ORF">CONLIGDRAFT_62144</name>
</gene>
<dbReference type="OrthoDB" id="1658288at2759"/>
<dbReference type="Proteomes" id="UP000182658">
    <property type="component" value="Unassembled WGS sequence"/>
</dbReference>
<reference evidence="5 6" key="1">
    <citation type="submission" date="2016-10" db="EMBL/GenBank/DDBJ databases">
        <title>Draft genome sequence of Coniochaeta ligniaria NRRL30616, a lignocellulolytic fungus for bioabatement of inhibitors in plant biomass hydrolysates.</title>
        <authorList>
            <consortium name="DOE Joint Genome Institute"/>
            <person name="Jimenez D.J."/>
            <person name="Hector R.E."/>
            <person name="Riley R."/>
            <person name="Sun H."/>
            <person name="Grigoriev I.V."/>
            <person name="Van Elsas J.D."/>
            <person name="Nichols N.N."/>
        </authorList>
    </citation>
    <scope>NUCLEOTIDE SEQUENCE [LARGE SCALE GENOMIC DNA]</scope>
    <source>
        <strain evidence="5 6">NRRL 30616</strain>
    </source>
</reference>
<evidence type="ECO:0000256" key="1">
    <source>
        <dbReference type="ARBA" id="ARBA00022737"/>
    </source>
</evidence>
<dbReference type="Gene3D" id="2.130.10.10">
    <property type="entry name" value="YVTN repeat-like/Quinoprotein amine dehydrogenase"/>
    <property type="match status" value="3"/>
</dbReference>
<organism evidence="5 6">
    <name type="scientific">Coniochaeta ligniaria NRRL 30616</name>
    <dbReference type="NCBI Taxonomy" id="1408157"/>
    <lineage>
        <taxon>Eukaryota</taxon>
        <taxon>Fungi</taxon>
        <taxon>Dikarya</taxon>
        <taxon>Ascomycota</taxon>
        <taxon>Pezizomycotina</taxon>
        <taxon>Sordariomycetes</taxon>
        <taxon>Sordariomycetidae</taxon>
        <taxon>Coniochaetales</taxon>
        <taxon>Coniochaetaceae</taxon>
        <taxon>Coniochaeta</taxon>
    </lineage>
</organism>
<feature type="compositionally biased region" description="Low complexity" evidence="2">
    <location>
        <begin position="40"/>
        <end position="52"/>
    </location>
</feature>
<dbReference type="PANTHER" id="PTHR10039:SF16">
    <property type="entry name" value="GPI INOSITOL-DEACYLASE"/>
    <property type="match status" value="1"/>
</dbReference>
<dbReference type="PANTHER" id="PTHR10039">
    <property type="entry name" value="AMELOGENIN"/>
    <property type="match status" value="1"/>
</dbReference>
<dbReference type="Pfam" id="PF22939">
    <property type="entry name" value="WHD_GPIID"/>
    <property type="match status" value="1"/>
</dbReference>
<feature type="compositionally biased region" description="Low complexity" evidence="2">
    <location>
        <begin position="62"/>
        <end position="72"/>
    </location>
</feature>
<evidence type="ECO:0000259" key="4">
    <source>
        <dbReference type="Pfam" id="PF24883"/>
    </source>
</evidence>
<protein>
    <recommendedName>
        <fullName evidence="7">NACHT domain-containing protein</fullName>
    </recommendedName>
</protein>
<keyword evidence="1" id="KW-0677">Repeat</keyword>
<dbReference type="SUPFAM" id="SSF50978">
    <property type="entry name" value="WD40 repeat-like"/>
    <property type="match status" value="1"/>
</dbReference>
<sequence length="1630" mass="183448">MLRKFGRRSQDLPHDLDEPQGSWDSKPSDERHDSDRRASDSAASARFSSSTSGNLRPESARRPSAPAEPASSVRRRISKRGTSPSIDKLGLSVVHSAPEPLADLIFVHGLGGTSTRTWSWQRDPEHFWPSWLEDDAELCHTRVFTFGYTADFFGQSTSSSILDFARQLLFQLKTYSDAQRPRDMPIGTYPLVFVMHSMGGLVVKKAFIIGSSDELYQGIISQVHAMLFLGTPHRGSNHADFLNNVLRSIPSLSSKIYVAEMEKASTSLHDINEQFRTMCANLELVSLYENQKTSIAVGIKKLIVDRDSAVLGYPTEISSGLNADHHGMCKFASKNDPNYEQVRNVLRMFLRRFRPNGDSESIGNPLRMDFVLNSSKKKLEKLFGIHDDPKNDYELIRDRSMDGTCRWILHRQAYRDWRYALQSTSKVLWLTGLPGAGKSVLSSFIINSLQKDPSTNNCFYYFFKSDHQRKRRISYMLCSMAFQFAMSSTAICEKMIELEDADSISFSEQKVNSIWEAVFEGILFRQPFDGPIFWIIDGLDEADHPELLVKLLAKLPPNNIFRVLIVSRPMREVALHSITNIEVTHNEITYTDTEDDIRNYTNATISTTLHNDAIRDEICDNVLQKAQGSFLWVTLALDQLKENWHTRRDINQILNDLPEGMEPLYSRMIQTIADQPARPRAIASKVLTWAVCSFRPLTISELEVALLPEFGEFLSLENTIRQTCGNFILAGKSRVALIHDTARHFLLHKTAGLPITVDLRTGHGLIADTSLKFLMDQKRNWKRTLALAQAGTISTTGKLGNPAFFDNHPFLSYATRWWPYHVSLSTPHSDLAPLVHDFLDQMCLVWIHAVALLGDMRILTRAAQYLKLFVKRRNKSSSHESLRSLKGSRDDELKQWAKDLIRIVGRFGDILLRNPLSIYKHIVPFCPTGSIISQTFAQASSLSIDGITSDTWDDCLARLTMGTDEFPSKVLCKGAFFVTVIGHGVLIVWHAESCEEWTRLDHGEWISVVEASRASSLLATAGLKTIRVWDVSTGEELHRLPKASDRRILALSFGAGDGELLVGYDDSSFQCINLTTSQETWKYSLEDPGDSEHLCPHLISISPDNYQVIVGYRGKPMFAWNLDALDRGPQVCTRPEDRSELNHDASTWKAGTPERVLWRPGLPAVLVLYNDTALFEWNIEEDVQRLIPEIRAIEMALSSDGNLLLTSDHNGALSIWTVPEFRLTYQLQEPDMVRSLAFSPNGQRFYDIRGPLCNVWEPDALVRTDDLDREEASSSQDTLLSEHVSATSGVERAQITAIVCDGDDQFYCCGKDSGVVILHEIDSGRKVRKVYGHAAIASVIEMAWSRASRYIASADDCGRVIAKRLRTPTPENPTWGVFPLLDFRPGEAISQLLFSPSEQFLLVSCPNINLVWSLKSRQEICRAEPQCTTSYRWLNEPGTELLLLVDSHGIRKFEWQSLKEVGLRTLESVEERPKAGPSQALSLGQLSLDRAPSLEVPLSIERPTPVNASQVVFDACPATGTNRTYISEREVMVAEIPNTLPTSVRPITGLADYVNRLVGCYNGHVVFLDRHYCFCTCDIRVGSRSVKRHFYLPKDWLSPNMLKLCTINAHGTILCPKNGEIAVIRGGIKL</sequence>
<dbReference type="SUPFAM" id="SSF52540">
    <property type="entry name" value="P-loop containing nucleoside triphosphate hydrolases"/>
    <property type="match status" value="1"/>
</dbReference>
<proteinExistence type="predicted"/>
<dbReference type="Gene3D" id="3.40.50.1820">
    <property type="entry name" value="alpha/beta hydrolase"/>
    <property type="match status" value="1"/>
</dbReference>
<keyword evidence="6" id="KW-1185">Reference proteome</keyword>